<gene>
    <name evidence="1" type="ORF">VALFYP47_00223</name>
</gene>
<name>A0A6N3BIC9_9FIRM</name>
<dbReference type="Pfam" id="PF08863">
    <property type="entry name" value="YolD"/>
    <property type="match status" value="1"/>
</dbReference>
<organism evidence="1">
    <name type="scientific">Veillonella atypica</name>
    <dbReference type="NCBI Taxonomy" id="39777"/>
    <lineage>
        <taxon>Bacteria</taxon>
        <taxon>Bacillati</taxon>
        <taxon>Bacillota</taxon>
        <taxon>Negativicutes</taxon>
        <taxon>Veillonellales</taxon>
        <taxon>Veillonellaceae</taxon>
        <taxon>Veillonella</taxon>
    </lineage>
</organism>
<dbReference type="EMBL" id="CACRUN010000012">
    <property type="protein sequence ID" value="VYU00173.1"/>
    <property type="molecule type" value="Genomic_DNA"/>
</dbReference>
<dbReference type="InterPro" id="IPR014962">
    <property type="entry name" value="YolD"/>
</dbReference>
<accession>A0A6N3BIC9</accession>
<proteinExistence type="predicted"/>
<reference evidence="1" key="1">
    <citation type="submission" date="2019-11" db="EMBL/GenBank/DDBJ databases">
        <authorList>
            <person name="Feng L."/>
        </authorList>
    </citation>
    <scope>NUCLEOTIDE SEQUENCE</scope>
    <source>
        <strain evidence="1">VatypicaLFYP47</strain>
    </source>
</reference>
<sequence length="115" mass="13388">MREGRYTFMKHRMSRLQRAKQFMPFAALKGFETLLAAVARPKEVRVELSEDQLEELNRTIQSLTDGNFVRVLYYNGHCYTELVGAIELINKTAHTMSIEGIVITFKDIKEINLYE</sequence>
<evidence type="ECO:0000313" key="1">
    <source>
        <dbReference type="EMBL" id="VYU00173.1"/>
    </source>
</evidence>
<protein>
    <submittedName>
        <fullName evidence="1">YolD-like protein</fullName>
    </submittedName>
</protein>
<dbReference type="AlphaFoldDB" id="A0A6N3BIC9"/>